<keyword evidence="3" id="KW-1185">Reference proteome</keyword>
<dbReference type="Proteomes" id="UP000014074">
    <property type="component" value="Unassembled WGS sequence"/>
</dbReference>
<dbReference type="InterPro" id="IPR002347">
    <property type="entry name" value="SDR_fam"/>
</dbReference>
<evidence type="ECO:0000313" key="3">
    <source>
        <dbReference type="Proteomes" id="UP000014074"/>
    </source>
</evidence>
<proteinExistence type="predicted"/>
<sequence length="298" mass="32123">MSSFGEMWKAARNPPKDPTDLSFKGKSVLVTGANTGMGHAAAIKYAALGASPLILAVRTREKGEIAKKEIIQKTGCSPNIFIILTVDLSTFASVKKFVDDLNRQVPKLNVAQLAAGICVNSFKRSPDGHEMTNQVNVLSTALMAVLLLPKMIETGATPSDDGFVPHMSLINSVAHNEVTEDIVPPGQSLIQRLDDESKFDTRAHYFLAKLATWYVVQGLVDQCRSNGTGSNIVINASCPGLCKTDMGRDFPTSQRMAMAVTYFLVGRTPEQGARAMVSATALGPESNGKFWSNDTYPP</sequence>
<evidence type="ECO:0000256" key="1">
    <source>
        <dbReference type="ARBA" id="ARBA00023002"/>
    </source>
</evidence>
<dbReference type="OrthoDB" id="542013at2759"/>
<protein>
    <submittedName>
        <fullName evidence="2">Putative short-chain dehydrogenase reductase protein</fullName>
    </submittedName>
</protein>
<dbReference type="PANTHER" id="PTHR43157:SF22">
    <property type="entry name" value="SHORT-CHAIN DEHYDROGENASE_REDUCTASE PHMF"/>
    <property type="match status" value="1"/>
</dbReference>
<dbReference type="AlphaFoldDB" id="R8BVP8"/>
<keyword evidence="1" id="KW-0560">Oxidoreductase</keyword>
<accession>R8BVP8</accession>
<dbReference type="EMBL" id="KB932830">
    <property type="protein sequence ID" value="EOO03427.1"/>
    <property type="molecule type" value="Genomic_DNA"/>
</dbReference>
<dbReference type="KEGG" id="tmn:UCRPA7_1058"/>
<dbReference type="RefSeq" id="XP_007911840.1">
    <property type="nucleotide sequence ID" value="XM_007913649.1"/>
</dbReference>
<dbReference type="SUPFAM" id="SSF51735">
    <property type="entry name" value="NAD(P)-binding Rossmann-fold domains"/>
    <property type="match status" value="1"/>
</dbReference>
<organism evidence="2 3">
    <name type="scientific">Phaeoacremonium minimum (strain UCR-PA7)</name>
    <name type="common">Esca disease fungus</name>
    <name type="synonym">Togninia minima</name>
    <dbReference type="NCBI Taxonomy" id="1286976"/>
    <lineage>
        <taxon>Eukaryota</taxon>
        <taxon>Fungi</taxon>
        <taxon>Dikarya</taxon>
        <taxon>Ascomycota</taxon>
        <taxon>Pezizomycotina</taxon>
        <taxon>Sordariomycetes</taxon>
        <taxon>Sordariomycetidae</taxon>
        <taxon>Togniniales</taxon>
        <taxon>Togniniaceae</taxon>
        <taxon>Phaeoacremonium</taxon>
    </lineage>
</organism>
<name>R8BVP8_PHAM7</name>
<dbReference type="PRINTS" id="PR00081">
    <property type="entry name" value="GDHRDH"/>
</dbReference>
<dbReference type="Pfam" id="PF00106">
    <property type="entry name" value="adh_short"/>
    <property type="match status" value="1"/>
</dbReference>
<dbReference type="GeneID" id="19321171"/>
<dbReference type="eggNOG" id="KOG1208">
    <property type="taxonomic scope" value="Eukaryota"/>
</dbReference>
<dbReference type="HOGENOM" id="CLU_010194_44_4_1"/>
<dbReference type="Gene3D" id="3.40.50.720">
    <property type="entry name" value="NAD(P)-binding Rossmann-like Domain"/>
    <property type="match status" value="1"/>
</dbReference>
<evidence type="ECO:0000313" key="2">
    <source>
        <dbReference type="EMBL" id="EOO03427.1"/>
    </source>
</evidence>
<dbReference type="GO" id="GO:0016491">
    <property type="term" value="F:oxidoreductase activity"/>
    <property type="evidence" value="ECO:0007669"/>
    <property type="project" value="UniProtKB-KW"/>
</dbReference>
<dbReference type="PANTHER" id="PTHR43157">
    <property type="entry name" value="PHOSPHATIDYLINOSITOL-GLYCAN BIOSYNTHESIS CLASS F PROTEIN-RELATED"/>
    <property type="match status" value="1"/>
</dbReference>
<gene>
    <name evidence="2" type="ORF">UCRPA7_1058</name>
</gene>
<reference evidence="3" key="1">
    <citation type="journal article" date="2013" name="Genome Announc.">
        <title>Draft genome sequence of the ascomycete Phaeoacremonium aleophilum strain UCR-PA7, a causal agent of the esca disease complex in grapevines.</title>
        <authorList>
            <person name="Blanco-Ulate B."/>
            <person name="Rolshausen P."/>
            <person name="Cantu D."/>
        </authorList>
    </citation>
    <scope>NUCLEOTIDE SEQUENCE [LARGE SCALE GENOMIC DNA]</scope>
    <source>
        <strain evidence="3">UCR-PA7</strain>
    </source>
</reference>
<dbReference type="InterPro" id="IPR036291">
    <property type="entry name" value="NAD(P)-bd_dom_sf"/>
</dbReference>